<dbReference type="Gene3D" id="1.10.1200.10">
    <property type="entry name" value="ACP-like"/>
    <property type="match status" value="1"/>
</dbReference>
<dbReference type="GO" id="GO:0031177">
    <property type="term" value="F:phosphopantetheine binding"/>
    <property type="evidence" value="ECO:0007669"/>
    <property type="project" value="TreeGrafter"/>
</dbReference>
<feature type="non-terminal residue" evidence="6">
    <location>
        <position position="1"/>
    </location>
</feature>
<dbReference type="SUPFAM" id="SSF47336">
    <property type="entry name" value="ACP-like"/>
    <property type="match status" value="1"/>
</dbReference>
<dbReference type="RefSeq" id="WP_203056020.1">
    <property type="nucleotide sequence ID" value="NZ_JAEHFQ010000062.1"/>
</dbReference>
<dbReference type="PANTHER" id="PTHR45527">
    <property type="entry name" value="NONRIBOSOMAL PEPTIDE SYNTHETASE"/>
    <property type="match status" value="1"/>
</dbReference>
<dbReference type="Pfam" id="PF00550">
    <property type="entry name" value="PP-binding"/>
    <property type="match status" value="1"/>
</dbReference>
<protein>
    <recommendedName>
        <fullName evidence="5">Carrier domain-containing protein</fullName>
    </recommendedName>
</protein>
<proteinExistence type="predicted"/>
<name>A0A8I1ISF0_PAEPO</name>
<dbReference type="FunFam" id="1.10.1200.10:FF:000005">
    <property type="entry name" value="Nonribosomal peptide synthetase 1"/>
    <property type="match status" value="1"/>
</dbReference>
<comment type="caution">
    <text evidence="6">The sequence shown here is derived from an EMBL/GenBank/DDBJ whole genome shotgun (WGS) entry which is preliminary data.</text>
</comment>
<dbReference type="Gene3D" id="3.30.300.30">
    <property type="match status" value="1"/>
</dbReference>
<dbReference type="InterPro" id="IPR045851">
    <property type="entry name" value="AMP-bd_C_sf"/>
</dbReference>
<comment type="cofactor">
    <cofactor evidence="1">
        <name>pantetheine 4'-phosphate</name>
        <dbReference type="ChEBI" id="CHEBI:47942"/>
    </cofactor>
</comment>
<dbReference type="InterPro" id="IPR036736">
    <property type="entry name" value="ACP-like_sf"/>
</dbReference>
<dbReference type="InterPro" id="IPR006162">
    <property type="entry name" value="Ppantetheine_attach_site"/>
</dbReference>
<dbReference type="PROSITE" id="PS00012">
    <property type="entry name" value="PHOSPHOPANTETHEINE"/>
    <property type="match status" value="1"/>
</dbReference>
<evidence type="ECO:0000259" key="5">
    <source>
        <dbReference type="PROSITE" id="PS50075"/>
    </source>
</evidence>
<feature type="non-terminal residue" evidence="6">
    <location>
        <position position="212"/>
    </location>
</feature>
<keyword evidence="4" id="KW-0045">Antibiotic biosynthesis</keyword>
<dbReference type="PROSITE" id="PS50075">
    <property type="entry name" value="CARRIER"/>
    <property type="match status" value="1"/>
</dbReference>
<dbReference type="GO" id="GO:0044550">
    <property type="term" value="P:secondary metabolite biosynthetic process"/>
    <property type="evidence" value="ECO:0007669"/>
    <property type="project" value="TreeGrafter"/>
</dbReference>
<sequence length="212" mass="23822">DYMIPTYVVQLDRFPLTPNGKIDRKALPAPEARLEGGLEYVAPRTPLEAKLAQIWQDVLKLSSVGVTDSFFDVGGHSLRATTLVAKIHQELDSRITLREVFQHFTIEQQAQLIATHGTDTYTVIPAAAQQAYYPVSSAQKRLYILSHLEGGDLSYNMPGVLTVEGPLQADRLEDAFRQLIARHETLRTSFEMVEGEVVQRVYDQVEFAVEHL</sequence>
<dbReference type="GO" id="GO:0005829">
    <property type="term" value="C:cytosol"/>
    <property type="evidence" value="ECO:0007669"/>
    <property type="project" value="TreeGrafter"/>
</dbReference>
<dbReference type="SUPFAM" id="SSF56801">
    <property type="entry name" value="Acetyl-CoA synthetase-like"/>
    <property type="match status" value="1"/>
</dbReference>
<evidence type="ECO:0000256" key="3">
    <source>
        <dbReference type="ARBA" id="ARBA00022553"/>
    </source>
</evidence>
<evidence type="ECO:0000313" key="7">
    <source>
        <dbReference type="Proteomes" id="UP000650605"/>
    </source>
</evidence>
<gene>
    <name evidence="6" type="ORF">JDW19_25295</name>
</gene>
<dbReference type="Proteomes" id="UP000650605">
    <property type="component" value="Unassembled WGS sequence"/>
</dbReference>
<feature type="domain" description="Carrier" evidence="5">
    <location>
        <begin position="42"/>
        <end position="117"/>
    </location>
</feature>
<dbReference type="GO" id="GO:0008610">
    <property type="term" value="P:lipid biosynthetic process"/>
    <property type="evidence" value="ECO:0007669"/>
    <property type="project" value="UniProtKB-ARBA"/>
</dbReference>
<dbReference type="SUPFAM" id="SSF52777">
    <property type="entry name" value="CoA-dependent acyltransferases"/>
    <property type="match status" value="1"/>
</dbReference>
<keyword evidence="2" id="KW-0596">Phosphopantetheine</keyword>
<dbReference type="GO" id="GO:0043041">
    <property type="term" value="P:amino acid activation for nonribosomal peptide biosynthetic process"/>
    <property type="evidence" value="ECO:0007669"/>
    <property type="project" value="TreeGrafter"/>
</dbReference>
<dbReference type="AlphaFoldDB" id="A0A8I1ISF0"/>
<dbReference type="InterPro" id="IPR009081">
    <property type="entry name" value="PP-bd_ACP"/>
</dbReference>
<organism evidence="6 7">
    <name type="scientific">Paenibacillus polymyxa</name>
    <name type="common">Bacillus polymyxa</name>
    <dbReference type="NCBI Taxonomy" id="1406"/>
    <lineage>
        <taxon>Bacteria</taxon>
        <taxon>Bacillati</taxon>
        <taxon>Bacillota</taxon>
        <taxon>Bacilli</taxon>
        <taxon>Bacillales</taxon>
        <taxon>Paenibacillaceae</taxon>
        <taxon>Paenibacillus</taxon>
    </lineage>
</organism>
<dbReference type="PANTHER" id="PTHR45527:SF14">
    <property type="entry name" value="PLIPASTATIN SYNTHASE SUBUNIT B"/>
    <property type="match status" value="1"/>
</dbReference>
<dbReference type="GO" id="GO:0017000">
    <property type="term" value="P:antibiotic biosynthetic process"/>
    <property type="evidence" value="ECO:0007669"/>
    <property type="project" value="UniProtKB-KW"/>
</dbReference>
<evidence type="ECO:0000256" key="1">
    <source>
        <dbReference type="ARBA" id="ARBA00001957"/>
    </source>
</evidence>
<dbReference type="Gene3D" id="3.30.559.10">
    <property type="entry name" value="Chloramphenicol acetyltransferase-like domain"/>
    <property type="match status" value="1"/>
</dbReference>
<dbReference type="EMBL" id="JAEHFQ010000062">
    <property type="protein sequence ID" value="MBM0636419.1"/>
    <property type="molecule type" value="Genomic_DNA"/>
</dbReference>
<dbReference type="InterPro" id="IPR023213">
    <property type="entry name" value="CAT-like_dom_sf"/>
</dbReference>
<accession>A0A8I1ISF0</accession>
<evidence type="ECO:0000313" key="6">
    <source>
        <dbReference type="EMBL" id="MBM0636419.1"/>
    </source>
</evidence>
<dbReference type="Pfam" id="PF00668">
    <property type="entry name" value="Condensation"/>
    <property type="match status" value="1"/>
</dbReference>
<dbReference type="InterPro" id="IPR001242">
    <property type="entry name" value="Condensation_dom"/>
</dbReference>
<evidence type="ECO:0000256" key="4">
    <source>
        <dbReference type="ARBA" id="ARBA00023194"/>
    </source>
</evidence>
<evidence type="ECO:0000256" key="2">
    <source>
        <dbReference type="ARBA" id="ARBA00022450"/>
    </source>
</evidence>
<keyword evidence="3" id="KW-0597">Phosphoprotein</keyword>
<dbReference type="GO" id="GO:0003824">
    <property type="term" value="F:catalytic activity"/>
    <property type="evidence" value="ECO:0007669"/>
    <property type="project" value="InterPro"/>
</dbReference>
<reference evidence="6" key="1">
    <citation type="submission" date="2020-12" db="EMBL/GenBank/DDBJ databases">
        <title>Paenibacillus polymyxa LMG 27872: a double-edged sword.</title>
        <authorList>
            <person name="Langendries S."/>
            <person name="Garcia Mendez S."/>
            <person name="Beirinckx S."/>
            <person name="Viaene T."/>
            <person name="Baeyen S."/>
            <person name="Goeminne G."/>
            <person name="Willems A."/>
            <person name="Debode J."/>
            <person name="Goormachtig S."/>
        </authorList>
    </citation>
    <scope>NUCLEOTIDE SEQUENCE</scope>
    <source>
        <strain evidence="6">LMG 27872</strain>
    </source>
</reference>